<proteinExistence type="predicted"/>
<organism evidence="2 3">
    <name type="scientific">Protopolystoma xenopodis</name>
    <dbReference type="NCBI Taxonomy" id="117903"/>
    <lineage>
        <taxon>Eukaryota</taxon>
        <taxon>Metazoa</taxon>
        <taxon>Spiralia</taxon>
        <taxon>Lophotrochozoa</taxon>
        <taxon>Platyhelminthes</taxon>
        <taxon>Monogenea</taxon>
        <taxon>Polyopisthocotylea</taxon>
        <taxon>Polystomatidea</taxon>
        <taxon>Polystomatidae</taxon>
        <taxon>Protopolystoma</taxon>
    </lineage>
</organism>
<dbReference type="Proteomes" id="UP000784294">
    <property type="component" value="Unassembled WGS sequence"/>
</dbReference>
<name>A0A448WT58_9PLAT</name>
<evidence type="ECO:0000313" key="2">
    <source>
        <dbReference type="EMBL" id="VEL19610.1"/>
    </source>
</evidence>
<evidence type="ECO:0000256" key="1">
    <source>
        <dbReference type="SAM" id="MobiDB-lite"/>
    </source>
</evidence>
<dbReference type="AlphaFoldDB" id="A0A448WT58"/>
<comment type="caution">
    <text evidence="2">The sequence shown here is derived from an EMBL/GenBank/DDBJ whole genome shotgun (WGS) entry which is preliminary data.</text>
</comment>
<sequence>MQLLTHNISNLNKKRAMTLSSDVGLYRFGRLGTSLGQMSGKDHDNLPEGGRNSGSAMKIRQNTDCASDSKVEGSGVVESREVTSVVTRRNLALNAHDGEKGYDDDDDDDDDYDDEDEDEHSYGRSEQFARVASCHLQTPAKSSSLRHCIPRTG</sequence>
<dbReference type="EMBL" id="CAAALY010042349">
    <property type="protein sequence ID" value="VEL19610.1"/>
    <property type="molecule type" value="Genomic_DNA"/>
</dbReference>
<accession>A0A448WT58</accession>
<reference evidence="2" key="1">
    <citation type="submission" date="2018-11" db="EMBL/GenBank/DDBJ databases">
        <authorList>
            <consortium name="Pathogen Informatics"/>
        </authorList>
    </citation>
    <scope>NUCLEOTIDE SEQUENCE</scope>
</reference>
<feature type="compositionally biased region" description="Acidic residues" evidence="1">
    <location>
        <begin position="102"/>
        <end position="119"/>
    </location>
</feature>
<keyword evidence="3" id="KW-1185">Reference proteome</keyword>
<evidence type="ECO:0000313" key="3">
    <source>
        <dbReference type="Proteomes" id="UP000784294"/>
    </source>
</evidence>
<feature type="compositionally biased region" description="Low complexity" evidence="1">
    <location>
        <begin position="72"/>
        <end position="89"/>
    </location>
</feature>
<gene>
    <name evidence="2" type="ORF">PXEA_LOCUS13050</name>
</gene>
<protein>
    <submittedName>
        <fullName evidence="2">Uncharacterized protein</fullName>
    </submittedName>
</protein>
<feature type="region of interest" description="Disordered" evidence="1">
    <location>
        <begin position="37"/>
        <end position="126"/>
    </location>
</feature>